<accession>A0ABT3GGW0</accession>
<feature type="signal peptide" evidence="2">
    <location>
        <begin position="1"/>
        <end position="22"/>
    </location>
</feature>
<reference evidence="3 4" key="1">
    <citation type="submission" date="2022-10" db="EMBL/GenBank/DDBJ databases">
        <title>Luteolibacter arcticus strain CCTCC AB 2014275, whole genome shotgun sequencing project.</title>
        <authorList>
            <person name="Zhao G."/>
            <person name="Shen L."/>
        </authorList>
    </citation>
    <scope>NUCLEOTIDE SEQUENCE [LARGE SCALE GENOMIC DNA]</scope>
    <source>
        <strain evidence="3 4">CCTCC AB 2014275</strain>
    </source>
</reference>
<sequence length="274" mass="29186">MKRALPYLGAALLALFTSSCLEHTSTIKLNKDGSGTITEETLFSAEASAKMAEMPAGGENPAGKFSDEKKAAETAAKMGEGVTVEKTENVKKDGRIGGRVVYKFKDINKVKFNFGDAMSDAGKDMGPPGDAPDAGEADKPKSKPITFTYKDGVLTLVNPEAKADAKKADGEKGAAPDKETDPQAMAMMQQMFKDMRMSLHLEIVDGIAETNASHVEGNVVTLIDLPFGKLIADPENMKKLEAMKDASPADAAAAFKDIPGLKIETKEEITVKVK</sequence>
<feature type="chain" id="PRO_5047215567" description="Lipoprotein" evidence="2">
    <location>
        <begin position="23"/>
        <end position="274"/>
    </location>
</feature>
<comment type="caution">
    <text evidence="3">The sequence shown here is derived from an EMBL/GenBank/DDBJ whole genome shotgun (WGS) entry which is preliminary data.</text>
</comment>
<keyword evidence="2" id="KW-0732">Signal</keyword>
<evidence type="ECO:0000313" key="4">
    <source>
        <dbReference type="Proteomes" id="UP001320876"/>
    </source>
</evidence>
<evidence type="ECO:0000313" key="3">
    <source>
        <dbReference type="EMBL" id="MCW1922254.1"/>
    </source>
</evidence>
<keyword evidence="4" id="KW-1185">Reference proteome</keyword>
<gene>
    <name evidence="3" type="ORF">OKA05_06795</name>
</gene>
<organism evidence="3 4">
    <name type="scientific">Luteolibacter arcticus</name>
    <dbReference type="NCBI Taxonomy" id="1581411"/>
    <lineage>
        <taxon>Bacteria</taxon>
        <taxon>Pseudomonadati</taxon>
        <taxon>Verrucomicrobiota</taxon>
        <taxon>Verrucomicrobiia</taxon>
        <taxon>Verrucomicrobiales</taxon>
        <taxon>Verrucomicrobiaceae</taxon>
        <taxon>Luteolibacter</taxon>
    </lineage>
</organism>
<name>A0ABT3GGW0_9BACT</name>
<evidence type="ECO:0000256" key="1">
    <source>
        <dbReference type="SAM" id="MobiDB-lite"/>
    </source>
</evidence>
<dbReference type="EMBL" id="JAPDDT010000002">
    <property type="protein sequence ID" value="MCW1922254.1"/>
    <property type="molecule type" value="Genomic_DNA"/>
</dbReference>
<dbReference type="Proteomes" id="UP001320876">
    <property type="component" value="Unassembled WGS sequence"/>
</dbReference>
<protein>
    <recommendedName>
        <fullName evidence="5">Lipoprotein</fullName>
    </recommendedName>
</protein>
<dbReference type="PROSITE" id="PS51257">
    <property type="entry name" value="PROKAR_LIPOPROTEIN"/>
    <property type="match status" value="1"/>
</dbReference>
<proteinExistence type="predicted"/>
<dbReference type="RefSeq" id="WP_264486363.1">
    <property type="nucleotide sequence ID" value="NZ_JAPDDT010000002.1"/>
</dbReference>
<evidence type="ECO:0000256" key="2">
    <source>
        <dbReference type="SAM" id="SignalP"/>
    </source>
</evidence>
<evidence type="ECO:0008006" key="5">
    <source>
        <dbReference type="Google" id="ProtNLM"/>
    </source>
</evidence>
<feature type="region of interest" description="Disordered" evidence="1">
    <location>
        <begin position="119"/>
        <end position="144"/>
    </location>
</feature>